<feature type="binding site" evidence="19">
    <location>
        <position position="269"/>
    </location>
    <ligand>
        <name>ATP</name>
        <dbReference type="ChEBI" id="CHEBI:30616"/>
    </ligand>
</feature>
<keyword evidence="22" id="KW-1185">Reference proteome</keyword>
<dbReference type="Proteomes" id="UP001198200">
    <property type="component" value="Unassembled WGS sequence"/>
</dbReference>
<dbReference type="GO" id="GO:0002937">
    <property type="term" value="P:tRNA 4-thiouridine biosynthesis"/>
    <property type="evidence" value="ECO:0007669"/>
    <property type="project" value="TreeGrafter"/>
</dbReference>
<dbReference type="EC" id="2.8.1.4" evidence="14 19"/>
<evidence type="ECO:0000313" key="22">
    <source>
        <dbReference type="Proteomes" id="UP001198200"/>
    </source>
</evidence>
<dbReference type="FunFam" id="3.40.50.620:FF:000053">
    <property type="entry name" value="Probable tRNA sulfurtransferase"/>
    <property type="match status" value="1"/>
</dbReference>
<dbReference type="HAMAP" id="MF_00021">
    <property type="entry name" value="ThiI"/>
    <property type="match status" value="1"/>
</dbReference>
<dbReference type="InterPro" id="IPR049962">
    <property type="entry name" value="THUMP_ThiI"/>
</dbReference>
<dbReference type="RefSeq" id="WP_308731030.1">
    <property type="nucleotide sequence ID" value="NZ_JAJEQN010000003.1"/>
</dbReference>
<dbReference type="CDD" id="cd11716">
    <property type="entry name" value="THUMP_ThiI"/>
    <property type="match status" value="1"/>
</dbReference>
<dbReference type="GO" id="GO:0140741">
    <property type="term" value="F:tRNA-uracil-4 sulfurtransferase activity"/>
    <property type="evidence" value="ECO:0007669"/>
    <property type="project" value="UniProtKB-EC"/>
</dbReference>
<feature type="binding site" evidence="19">
    <location>
        <position position="291"/>
    </location>
    <ligand>
        <name>ATP</name>
        <dbReference type="ChEBI" id="CHEBI:30616"/>
    </ligand>
</feature>
<feature type="binding site" evidence="19">
    <location>
        <begin position="187"/>
        <end position="188"/>
    </location>
    <ligand>
        <name>ATP</name>
        <dbReference type="ChEBI" id="CHEBI:30616"/>
    </ligand>
</feature>
<feature type="binding site" evidence="19">
    <location>
        <position position="300"/>
    </location>
    <ligand>
        <name>ATP</name>
        <dbReference type="ChEBI" id="CHEBI:30616"/>
    </ligand>
</feature>
<dbReference type="GO" id="GO:0009229">
    <property type="term" value="P:thiamine diphosphate biosynthetic process"/>
    <property type="evidence" value="ECO:0007669"/>
    <property type="project" value="UniProtKB-UniRule"/>
</dbReference>
<dbReference type="Gene3D" id="3.40.50.620">
    <property type="entry name" value="HUPs"/>
    <property type="match status" value="1"/>
</dbReference>
<dbReference type="InterPro" id="IPR050102">
    <property type="entry name" value="tRNA_sulfurtransferase_ThiI"/>
</dbReference>
<dbReference type="InterPro" id="IPR003720">
    <property type="entry name" value="tRNA_STrfase"/>
</dbReference>
<dbReference type="SUPFAM" id="SSF143437">
    <property type="entry name" value="THUMP domain-like"/>
    <property type="match status" value="1"/>
</dbReference>
<evidence type="ECO:0000256" key="1">
    <source>
        <dbReference type="ARBA" id="ARBA00004496"/>
    </source>
</evidence>
<dbReference type="GO" id="GO:0004810">
    <property type="term" value="F:CCA tRNA nucleotidyltransferase activity"/>
    <property type="evidence" value="ECO:0007669"/>
    <property type="project" value="InterPro"/>
</dbReference>
<name>A0AAE3E2G5_9FIRM</name>
<dbReference type="GO" id="GO:0000049">
    <property type="term" value="F:tRNA binding"/>
    <property type="evidence" value="ECO:0007669"/>
    <property type="project" value="UniProtKB-UniRule"/>
</dbReference>
<dbReference type="InterPro" id="IPR020536">
    <property type="entry name" value="ThiI_AANH"/>
</dbReference>
<evidence type="ECO:0000256" key="12">
    <source>
        <dbReference type="ARBA" id="ARBA00058382"/>
    </source>
</evidence>
<dbReference type="AlphaFoldDB" id="A0AAE3E2G5"/>
<keyword evidence="7 19" id="KW-0067">ATP-binding</keyword>
<dbReference type="CDD" id="cd01712">
    <property type="entry name" value="PPase_ThiI"/>
    <property type="match status" value="1"/>
</dbReference>
<dbReference type="Gene3D" id="3.30.2130.30">
    <property type="match status" value="1"/>
</dbReference>
<dbReference type="PANTHER" id="PTHR43209">
    <property type="entry name" value="TRNA SULFURTRANSFERASE"/>
    <property type="match status" value="1"/>
</dbReference>
<comment type="catalytic activity">
    <reaction evidence="11 19">
        <text>[ThiS sulfur-carrier protein]-C-terminal Gly-Gly-AMP + S-sulfanyl-L-cysteinyl-[cysteine desulfurase] + AH2 = [ThiS sulfur-carrier protein]-C-terminal-Gly-aminoethanethioate + L-cysteinyl-[cysteine desulfurase] + A + AMP + 2 H(+)</text>
        <dbReference type="Rhea" id="RHEA:43340"/>
        <dbReference type="Rhea" id="RHEA-COMP:12157"/>
        <dbReference type="Rhea" id="RHEA-COMP:12158"/>
        <dbReference type="Rhea" id="RHEA-COMP:12910"/>
        <dbReference type="Rhea" id="RHEA-COMP:19908"/>
        <dbReference type="ChEBI" id="CHEBI:13193"/>
        <dbReference type="ChEBI" id="CHEBI:15378"/>
        <dbReference type="ChEBI" id="CHEBI:17499"/>
        <dbReference type="ChEBI" id="CHEBI:29950"/>
        <dbReference type="ChEBI" id="CHEBI:61963"/>
        <dbReference type="ChEBI" id="CHEBI:90618"/>
        <dbReference type="ChEBI" id="CHEBI:232372"/>
        <dbReference type="ChEBI" id="CHEBI:456215"/>
    </reaction>
</comment>
<proteinExistence type="inferred from homology"/>
<dbReference type="GO" id="GO:0005829">
    <property type="term" value="C:cytosol"/>
    <property type="evidence" value="ECO:0007669"/>
    <property type="project" value="TreeGrafter"/>
</dbReference>
<comment type="subcellular location">
    <subcellularLocation>
        <location evidence="1 19">Cytoplasm</location>
    </subcellularLocation>
</comment>
<keyword evidence="6 19" id="KW-0547">Nucleotide-binding</keyword>
<evidence type="ECO:0000256" key="6">
    <source>
        <dbReference type="ARBA" id="ARBA00022741"/>
    </source>
</evidence>
<evidence type="ECO:0000256" key="19">
    <source>
        <dbReference type="HAMAP-Rule" id="MF_00021"/>
    </source>
</evidence>
<evidence type="ECO:0000256" key="8">
    <source>
        <dbReference type="ARBA" id="ARBA00022884"/>
    </source>
</evidence>
<evidence type="ECO:0000256" key="14">
    <source>
        <dbReference type="ARBA" id="ARBA00066827"/>
    </source>
</evidence>
<dbReference type="GO" id="GO:0052837">
    <property type="term" value="P:thiazole biosynthetic process"/>
    <property type="evidence" value="ECO:0007669"/>
    <property type="project" value="TreeGrafter"/>
</dbReference>
<evidence type="ECO:0000256" key="2">
    <source>
        <dbReference type="ARBA" id="ARBA00004948"/>
    </source>
</evidence>
<dbReference type="NCBIfam" id="TIGR00342">
    <property type="entry name" value="tRNA uracil 4-sulfurtransferase ThiI"/>
    <property type="match status" value="1"/>
</dbReference>
<dbReference type="InterPro" id="IPR004114">
    <property type="entry name" value="THUMP_dom"/>
</dbReference>
<dbReference type="SMART" id="SM00981">
    <property type="entry name" value="THUMP"/>
    <property type="match status" value="1"/>
</dbReference>
<dbReference type="GO" id="GO:0009228">
    <property type="term" value="P:thiamine biosynthetic process"/>
    <property type="evidence" value="ECO:0007669"/>
    <property type="project" value="UniProtKB-KW"/>
</dbReference>
<dbReference type="GO" id="GO:0005524">
    <property type="term" value="F:ATP binding"/>
    <property type="evidence" value="ECO:0007669"/>
    <property type="project" value="UniProtKB-UniRule"/>
</dbReference>
<dbReference type="Pfam" id="PF22025">
    <property type="entry name" value="ThiI_fer"/>
    <property type="match status" value="1"/>
</dbReference>
<gene>
    <name evidence="19 21" type="primary">thiI</name>
    <name evidence="21" type="ORF">LKD48_02150</name>
</gene>
<comment type="pathway">
    <text evidence="2 19">Cofactor biosynthesis; thiamine diphosphate biosynthesis.</text>
</comment>
<dbReference type="EMBL" id="JAJEQN010000003">
    <property type="protein sequence ID" value="MCC2220453.1"/>
    <property type="molecule type" value="Genomic_DNA"/>
</dbReference>
<dbReference type="PANTHER" id="PTHR43209:SF1">
    <property type="entry name" value="TRNA SULFURTRANSFERASE"/>
    <property type="match status" value="1"/>
</dbReference>
<evidence type="ECO:0000256" key="3">
    <source>
        <dbReference type="ARBA" id="ARBA00022490"/>
    </source>
</evidence>
<evidence type="ECO:0000256" key="18">
    <source>
        <dbReference type="ARBA" id="ARBA00080570"/>
    </source>
</evidence>
<comment type="function">
    <text evidence="12 19">Catalyzes the ATP-dependent transfer of a sulfur to tRNA to produce 4-thiouridine in position 8 of tRNAs, which functions as a near-UV photosensor. Also catalyzes the transfer of sulfur to the sulfur carrier protein ThiS, forming ThiS-thiocarboxylate. This is a step in the synthesis of thiazole, in the thiamine biosynthesis pathway. The sulfur is donated as persulfide by IscS.</text>
</comment>
<evidence type="ECO:0000256" key="7">
    <source>
        <dbReference type="ARBA" id="ARBA00022840"/>
    </source>
</evidence>
<dbReference type="Pfam" id="PF02568">
    <property type="entry name" value="ThiI"/>
    <property type="match status" value="1"/>
</dbReference>
<evidence type="ECO:0000313" key="21">
    <source>
        <dbReference type="EMBL" id="MCC2220453.1"/>
    </source>
</evidence>
<reference evidence="21 22" key="1">
    <citation type="submission" date="2021-10" db="EMBL/GenBank/DDBJ databases">
        <title>Anaerobic single-cell dispensing facilitates the cultivation of human gut bacteria.</title>
        <authorList>
            <person name="Afrizal A."/>
        </authorList>
    </citation>
    <scope>NUCLEOTIDE SEQUENCE [LARGE SCALE GENOMIC DNA]</scope>
    <source>
        <strain evidence="21 22">CLA-AA-H224</strain>
    </source>
</reference>
<keyword evidence="8 19" id="KW-0694">RNA-binding</keyword>
<sequence length="395" mass="44446">MKYHAFLIKYAEIGIKGKNRYLFEDALVKHIRLAMERVEGEFEVKKESGRIYVQALSDYDYDEAVDALKHVFGIVWICPVVQLKDEGYDKLAEQVVEYMGNVYPQGDYTFKVHSRRARKNYPKDSQQLNADLGEAILNAYENARVDVHNPQVLLSVEVRDTCINVYSVSIPGAGGMPVGTAGKAMLLLSGGIDSPVAGYMIAKRGVTIEAVYFHAPPYTSERAKQKVVDLAKLVSKYATPIKLHVINFTDIQLYIYDACPHDELTIIMRRYMMRIAERIAIKDGCHGLITGESIGQVASQTMQSLMSTNEVCTLPVYRPVIGFDKQEIVDVAEKIDTFETSIQPYEDCCTIFVAKHPVTKPNVKVIRNSEKKLEEKIDAMVEEAVNSAEIIWCKA</sequence>
<protein>
    <recommendedName>
        <fullName evidence="15 19">Probable tRNA sulfurtransferase</fullName>
        <ecNumber evidence="14 19">2.8.1.4</ecNumber>
    </recommendedName>
    <alternativeName>
        <fullName evidence="16 19">Sulfur carrier protein ThiS sulfurtransferase</fullName>
    </alternativeName>
    <alternativeName>
        <fullName evidence="17 19">Thiamine biosynthesis protein ThiI</fullName>
    </alternativeName>
    <alternativeName>
        <fullName evidence="18 19">tRNA 4-thiouridine synthase</fullName>
    </alternativeName>
</protein>
<evidence type="ECO:0000256" key="5">
    <source>
        <dbReference type="ARBA" id="ARBA00022679"/>
    </source>
</evidence>
<dbReference type="SUPFAM" id="SSF52402">
    <property type="entry name" value="Adenine nucleotide alpha hydrolases-like"/>
    <property type="match status" value="1"/>
</dbReference>
<comment type="caution">
    <text evidence="21">The sequence shown here is derived from an EMBL/GenBank/DDBJ whole genome shotgun (WGS) entry which is preliminary data.</text>
</comment>
<evidence type="ECO:0000259" key="20">
    <source>
        <dbReference type="PROSITE" id="PS51165"/>
    </source>
</evidence>
<dbReference type="Pfam" id="PF02926">
    <property type="entry name" value="THUMP"/>
    <property type="match status" value="1"/>
</dbReference>
<evidence type="ECO:0000256" key="15">
    <source>
        <dbReference type="ARBA" id="ARBA00071867"/>
    </source>
</evidence>
<dbReference type="InterPro" id="IPR054173">
    <property type="entry name" value="ThiI_fer"/>
</dbReference>
<comment type="catalytic activity">
    <reaction evidence="10 19">
        <text>[ThiI sulfur-carrier protein]-S-sulfanyl-L-cysteine + a uridine in tRNA + 2 reduced [2Fe-2S]-[ferredoxin] + ATP + H(+) = [ThiI sulfur-carrier protein]-L-cysteine + a 4-thiouridine in tRNA + 2 oxidized [2Fe-2S]-[ferredoxin] + AMP + diphosphate</text>
        <dbReference type="Rhea" id="RHEA:24176"/>
        <dbReference type="Rhea" id="RHEA-COMP:10000"/>
        <dbReference type="Rhea" id="RHEA-COMP:10001"/>
        <dbReference type="Rhea" id="RHEA-COMP:13337"/>
        <dbReference type="Rhea" id="RHEA-COMP:13338"/>
        <dbReference type="Rhea" id="RHEA-COMP:13339"/>
        <dbReference type="Rhea" id="RHEA-COMP:13340"/>
        <dbReference type="ChEBI" id="CHEBI:15378"/>
        <dbReference type="ChEBI" id="CHEBI:29950"/>
        <dbReference type="ChEBI" id="CHEBI:30616"/>
        <dbReference type="ChEBI" id="CHEBI:33019"/>
        <dbReference type="ChEBI" id="CHEBI:33737"/>
        <dbReference type="ChEBI" id="CHEBI:33738"/>
        <dbReference type="ChEBI" id="CHEBI:61963"/>
        <dbReference type="ChEBI" id="CHEBI:65315"/>
        <dbReference type="ChEBI" id="CHEBI:136798"/>
        <dbReference type="ChEBI" id="CHEBI:456215"/>
        <dbReference type="EC" id="2.8.1.4"/>
    </reaction>
</comment>
<evidence type="ECO:0000256" key="4">
    <source>
        <dbReference type="ARBA" id="ARBA00022555"/>
    </source>
</evidence>
<evidence type="ECO:0000256" key="10">
    <source>
        <dbReference type="ARBA" id="ARBA00050570"/>
    </source>
</evidence>
<comment type="similarity">
    <text evidence="13 19">Belongs to the ThiI family.</text>
</comment>
<evidence type="ECO:0000256" key="13">
    <source>
        <dbReference type="ARBA" id="ARBA00061472"/>
    </source>
</evidence>
<dbReference type="PROSITE" id="PS51165">
    <property type="entry name" value="THUMP"/>
    <property type="match status" value="1"/>
</dbReference>
<evidence type="ECO:0000256" key="11">
    <source>
        <dbReference type="ARBA" id="ARBA00052330"/>
    </source>
</evidence>
<feature type="domain" description="THUMP" evidence="20">
    <location>
        <begin position="62"/>
        <end position="169"/>
    </location>
</feature>
<keyword evidence="4 19" id="KW-0820">tRNA-binding</keyword>
<keyword evidence="9 19" id="KW-0784">Thiamine biosynthesis</keyword>
<evidence type="ECO:0000256" key="17">
    <source>
        <dbReference type="ARBA" id="ARBA00077849"/>
    </source>
</evidence>
<accession>A0AAE3E2G5</accession>
<dbReference type="InterPro" id="IPR049961">
    <property type="entry name" value="ThiI_N"/>
</dbReference>
<evidence type="ECO:0000256" key="9">
    <source>
        <dbReference type="ARBA" id="ARBA00022977"/>
    </source>
</evidence>
<keyword evidence="3 19" id="KW-0963">Cytoplasm</keyword>
<keyword evidence="5 19" id="KW-0808">Transferase</keyword>
<dbReference type="InterPro" id="IPR014729">
    <property type="entry name" value="Rossmann-like_a/b/a_fold"/>
</dbReference>
<evidence type="ECO:0000256" key="16">
    <source>
        <dbReference type="ARBA" id="ARBA00075337"/>
    </source>
</evidence>
<feature type="binding site" evidence="19">
    <location>
        <begin position="212"/>
        <end position="213"/>
    </location>
    <ligand>
        <name>ATP</name>
        <dbReference type="ChEBI" id="CHEBI:30616"/>
    </ligand>
</feature>
<organism evidence="21 22">
    <name type="scientific">Anthropogastromicrobium aceti</name>
    <dbReference type="NCBI Taxonomy" id="2981768"/>
    <lineage>
        <taxon>Bacteria</taxon>
        <taxon>Bacillati</taxon>
        <taxon>Bacillota</taxon>
        <taxon>Clostridia</taxon>
        <taxon>Lachnospirales</taxon>
        <taxon>Lachnospiraceae</taxon>
        <taxon>Anthropogastromicrobium</taxon>
    </lineage>
</organism>